<evidence type="ECO:0000256" key="1">
    <source>
        <dbReference type="ARBA" id="ARBA00007592"/>
    </source>
</evidence>
<evidence type="ECO:0000256" key="2">
    <source>
        <dbReference type="ARBA" id="ARBA00023239"/>
    </source>
</evidence>
<evidence type="ECO:0000313" key="5">
    <source>
        <dbReference type="EMBL" id="SDJ45539.1"/>
    </source>
</evidence>
<dbReference type="CDD" id="cd00408">
    <property type="entry name" value="DHDPS-like"/>
    <property type="match status" value="1"/>
</dbReference>
<dbReference type="PRINTS" id="PR00146">
    <property type="entry name" value="DHPICSNTHASE"/>
</dbReference>
<dbReference type="GO" id="GO:0008840">
    <property type="term" value="F:4-hydroxy-tetrahydrodipicolinate synthase activity"/>
    <property type="evidence" value="ECO:0007669"/>
    <property type="project" value="TreeGrafter"/>
</dbReference>
<reference evidence="5 6" key="1">
    <citation type="submission" date="2016-10" db="EMBL/GenBank/DDBJ databases">
        <authorList>
            <person name="de Groot N.N."/>
        </authorList>
    </citation>
    <scope>NUCLEOTIDE SEQUENCE [LARGE SCALE GENOMIC DNA]</scope>
    <source>
        <strain evidence="5 6">DSM 26424</strain>
    </source>
</reference>
<dbReference type="PANTHER" id="PTHR12128">
    <property type="entry name" value="DIHYDRODIPICOLINATE SYNTHASE"/>
    <property type="match status" value="1"/>
</dbReference>
<dbReference type="Gene3D" id="3.20.20.70">
    <property type="entry name" value="Aldolase class I"/>
    <property type="match status" value="1"/>
</dbReference>
<dbReference type="PIRSF" id="PIRSF001365">
    <property type="entry name" value="DHDPS"/>
    <property type="match status" value="1"/>
</dbReference>
<keyword evidence="6" id="KW-1185">Reference proteome</keyword>
<proteinExistence type="inferred from homology"/>
<dbReference type="GO" id="GO:0005829">
    <property type="term" value="C:cytosol"/>
    <property type="evidence" value="ECO:0007669"/>
    <property type="project" value="TreeGrafter"/>
</dbReference>
<dbReference type="PANTHER" id="PTHR12128:SF66">
    <property type="entry name" value="4-HYDROXY-2-OXOGLUTARATE ALDOLASE, MITOCHONDRIAL"/>
    <property type="match status" value="1"/>
</dbReference>
<evidence type="ECO:0000313" key="6">
    <source>
        <dbReference type="Proteomes" id="UP000199093"/>
    </source>
</evidence>
<evidence type="ECO:0000256" key="3">
    <source>
        <dbReference type="PIRNR" id="PIRNR001365"/>
    </source>
</evidence>
<dbReference type="OrthoDB" id="9796205at2"/>
<dbReference type="InterPro" id="IPR013785">
    <property type="entry name" value="Aldolase_TIM"/>
</dbReference>
<dbReference type="RefSeq" id="WP_089851851.1">
    <property type="nucleotide sequence ID" value="NZ_FNEJ01000033.1"/>
</dbReference>
<evidence type="ECO:0000256" key="4">
    <source>
        <dbReference type="PIRSR" id="PIRSR001365-2"/>
    </source>
</evidence>
<dbReference type="Pfam" id="PF00701">
    <property type="entry name" value="DHDPS"/>
    <property type="match status" value="1"/>
</dbReference>
<gene>
    <name evidence="5" type="ORF">SAMN04487993_103312</name>
</gene>
<comment type="similarity">
    <text evidence="1 3">Belongs to the DapA family.</text>
</comment>
<feature type="binding site" evidence="4">
    <location>
        <position position="208"/>
    </location>
    <ligand>
        <name>pyruvate</name>
        <dbReference type="ChEBI" id="CHEBI:15361"/>
    </ligand>
</feature>
<dbReference type="InterPro" id="IPR002220">
    <property type="entry name" value="DapA-like"/>
</dbReference>
<dbReference type="AlphaFoldDB" id="A0A1G8TVL4"/>
<dbReference type="EMBL" id="FNEJ01000033">
    <property type="protein sequence ID" value="SDJ45539.1"/>
    <property type="molecule type" value="Genomic_DNA"/>
</dbReference>
<dbReference type="SMART" id="SM01130">
    <property type="entry name" value="DHDPS"/>
    <property type="match status" value="1"/>
</dbReference>
<name>A0A1G8TVL4_9RHOB</name>
<keyword evidence="2 3" id="KW-0456">Lyase</keyword>
<sequence length="297" mass="32328">MLSETKGLHVVAQTPFHPDGAVDHDSLRTLSQFYYRHGAQGLTVLGVSGEAQKLTMDESVAVAAGFVAAAEGRRIIAGVSSPNLAQMVELTRQVMAEGCDAVMICPPGGIRTDEDLVRYFEAVFERIGDVPVVLQDFPAASGVVMSVPAIVRLLEAFPQIGVIKAEDFPSPKKISRLRAETTRPVRILTGNNGQYLVQELERGADGPMAGFSYPEMLSGVYELMTEGRRAEAHDLFNRFLPLLKHEAQGQWGIALRKEMLRRRGALACAALRGPGPKLDDTDLAELDFLLSRMDLPA</sequence>
<dbReference type="STRING" id="555512.SAMN04487993_103312"/>
<dbReference type="Proteomes" id="UP000199093">
    <property type="component" value="Unassembled WGS sequence"/>
</dbReference>
<dbReference type="SUPFAM" id="SSF51569">
    <property type="entry name" value="Aldolase"/>
    <property type="match status" value="1"/>
</dbReference>
<protein>
    <submittedName>
        <fullName evidence="5">4-hydroxy-tetrahydrodipicolinate synthase</fullName>
    </submittedName>
</protein>
<organism evidence="5 6">
    <name type="scientific">Salipiger marinus</name>
    <dbReference type="NCBI Taxonomy" id="555512"/>
    <lineage>
        <taxon>Bacteria</taxon>
        <taxon>Pseudomonadati</taxon>
        <taxon>Pseudomonadota</taxon>
        <taxon>Alphaproteobacteria</taxon>
        <taxon>Rhodobacterales</taxon>
        <taxon>Roseobacteraceae</taxon>
        <taxon>Salipiger</taxon>
    </lineage>
</organism>
<accession>A0A1G8TVL4</accession>